<keyword evidence="3" id="KW-1185">Reference proteome</keyword>
<evidence type="ECO:0000259" key="1">
    <source>
        <dbReference type="Pfam" id="PF00535"/>
    </source>
</evidence>
<dbReference type="Gene3D" id="3.90.550.10">
    <property type="entry name" value="Spore Coat Polysaccharide Biosynthesis Protein SpsA, Chain A"/>
    <property type="match status" value="1"/>
</dbReference>
<accession>A0A3L7J9J5</accession>
<reference evidence="2 3" key="1">
    <citation type="submission" date="2018-10" db="EMBL/GenBank/DDBJ databases">
        <title>Notoacmeibacter sp. M2BS9Y-3-1, whole genome shotgun sequence.</title>
        <authorList>
            <person name="Tuo L."/>
        </authorList>
    </citation>
    <scope>NUCLEOTIDE SEQUENCE [LARGE SCALE GENOMIC DNA]</scope>
    <source>
        <strain evidence="2 3">M2BS9Y-3-1</strain>
    </source>
</reference>
<dbReference type="SUPFAM" id="SSF53448">
    <property type="entry name" value="Nucleotide-diphospho-sugar transferases"/>
    <property type="match status" value="1"/>
</dbReference>
<dbReference type="AlphaFoldDB" id="A0A3L7J9J5"/>
<evidence type="ECO:0000313" key="2">
    <source>
        <dbReference type="EMBL" id="RLQ87418.1"/>
    </source>
</evidence>
<sequence length="171" mass="18678">MLSVLIQTHNDEEALARTLGSLISAAVDGTVREVIVCDTGSSDHTRKVAEMTGCTFLSGCDALSAVRRAKAEWLLLLEPGSRPAGEWRESVGEHMAANVKAARFRLSKISRPPFLSRVRRQSPLYAGLLITKRQALALCKPHQPLESIGRGLASRRLDVDLHPAGRNTSKR</sequence>
<organism evidence="2 3">
    <name type="scientific">Notoacmeibacter ruber</name>
    <dbReference type="NCBI Taxonomy" id="2670375"/>
    <lineage>
        <taxon>Bacteria</taxon>
        <taxon>Pseudomonadati</taxon>
        <taxon>Pseudomonadota</taxon>
        <taxon>Alphaproteobacteria</taxon>
        <taxon>Hyphomicrobiales</taxon>
        <taxon>Notoacmeibacteraceae</taxon>
        <taxon>Notoacmeibacter</taxon>
    </lineage>
</organism>
<protein>
    <submittedName>
        <fullName evidence="2">Glycosyltransferase</fullName>
    </submittedName>
</protein>
<dbReference type="RefSeq" id="WP_121644386.1">
    <property type="nucleotide sequence ID" value="NZ_RCWN01000001.1"/>
</dbReference>
<comment type="caution">
    <text evidence="2">The sequence shown here is derived from an EMBL/GenBank/DDBJ whole genome shotgun (WGS) entry which is preliminary data.</text>
</comment>
<gene>
    <name evidence="2" type="ORF">D8780_03565</name>
</gene>
<evidence type="ECO:0000313" key="3">
    <source>
        <dbReference type="Proteomes" id="UP000281094"/>
    </source>
</evidence>
<dbReference type="Proteomes" id="UP000281094">
    <property type="component" value="Unassembled WGS sequence"/>
</dbReference>
<name>A0A3L7J9J5_9HYPH</name>
<keyword evidence="2" id="KW-0808">Transferase</keyword>
<dbReference type="Pfam" id="PF00535">
    <property type="entry name" value="Glycos_transf_2"/>
    <property type="match status" value="1"/>
</dbReference>
<dbReference type="InterPro" id="IPR001173">
    <property type="entry name" value="Glyco_trans_2-like"/>
</dbReference>
<proteinExistence type="predicted"/>
<dbReference type="InterPro" id="IPR029044">
    <property type="entry name" value="Nucleotide-diphossugar_trans"/>
</dbReference>
<feature type="domain" description="Glycosyltransferase 2-like" evidence="1">
    <location>
        <begin position="3"/>
        <end position="50"/>
    </location>
</feature>
<dbReference type="EMBL" id="RCWN01000001">
    <property type="protein sequence ID" value="RLQ87418.1"/>
    <property type="molecule type" value="Genomic_DNA"/>
</dbReference>
<dbReference type="GO" id="GO:0016740">
    <property type="term" value="F:transferase activity"/>
    <property type="evidence" value="ECO:0007669"/>
    <property type="project" value="UniProtKB-KW"/>
</dbReference>